<dbReference type="KEGG" id="hpse:HPF_10485"/>
<protein>
    <recommendedName>
        <fullName evidence="4">Glycosyltransferase RgtA/B/C/D-like domain-containing protein</fullName>
    </recommendedName>
</protein>
<sequence length="478" mass="53305">MNALRRLAQWLTALPPPMVAGLLAVVAALLAARLLGLTWLLAVNVPFSDQWALLTRLYNGFQWSDAAIAFIWQHGPHRQGLNFSLVLPAYHFSDWNVRWDSLWTACVQLVAGLLALRLRRRLLPAPWSLWDAVLLLAFWGVCTFETLVVAPNASHSIFPLLLLMLLLNVWLAEPGLLNHLALIALVVCLGFTGFGLTALPALMLVALVDVWRGNVMQRRRAMVVLAAGVLTLLAFLHRYQFVVSADGFQVLRPDPTDYLRFMAAMLSHFLLMLQRPSPWVLYPAGALLLAAWVVAWLWGVRHLSRPAAERDGERTLWQVCVVLIGCSLVFALLTAYGRAQLGVGAAMASRYTALLLPGLLAVYLLLFQHRDRLGPLLLVLLLLFAARVLPETREAYLLGRYYAGMKLCWLEQYRAGGDVAAADVRLQALDARAQFQPGWLGRQAQWELMEQQRLGPLAPGGPSEPLLRLYPQPCSLLR</sequence>
<dbReference type="RefSeq" id="WP_133156558.1">
    <property type="nucleotide sequence ID" value="NZ_CP037867.1"/>
</dbReference>
<dbReference type="Proteomes" id="UP000293912">
    <property type="component" value="Chromosome"/>
</dbReference>
<proteinExistence type="predicted"/>
<keyword evidence="1" id="KW-1133">Transmembrane helix</keyword>
<name>A0A4V1ABI8_HYDPS</name>
<feature type="transmembrane region" description="Helical" evidence="1">
    <location>
        <begin position="348"/>
        <end position="366"/>
    </location>
</feature>
<accession>A0A4V1ABI8</accession>
<keyword evidence="3" id="KW-1185">Reference proteome</keyword>
<organism evidence="2 3">
    <name type="scientific">Hydrogenophaga pseudoflava</name>
    <name type="common">Pseudomonas carboxydoflava</name>
    <dbReference type="NCBI Taxonomy" id="47421"/>
    <lineage>
        <taxon>Bacteria</taxon>
        <taxon>Pseudomonadati</taxon>
        <taxon>Pseudomonadota</taxon>
        <taxon>Betaproteobacteria</taxon>
        <taxon>Burkholderiales</taxon>
        <taxon>Comamonadaceae</taxon>
        <taxon>Hydrogenophaga</taxon>
    </lineage>
</organism>
<keyword evidence="1" id="KW-0472">Membrane</keyword>
<feature type="transmembrane region" description="Helical" evidence="1">
    <location>
        <begin position="156"/>
        <end position="173"/>
    </location>
</feature>
<feature type="transmembrane region" description="Helical" evidence="1">
    <location>
        <begin position="280"/>
        <end position="303"/>
    </location>
</feature>
<keyword evidence="1" id="KW-0812">Transmembrane</keyword>
<evidence type="ECO:0000313" key="3">
    <source>
        <dbReference type="Proteomes" id="UP000293912"/>
    </source>
</evidence>
<feature type="transmembrane region" description="Helical" evidence="1">
    <location>
        <begin position="130"/>
        <end position="150"/>
    </location>
</feature>
<feature type="transmembrane region" description="Helical" evidence="1">
    <location>
        <begin position="373"/>
        <end position="390"/>
    </location>
</feature>
<feature type="transmembrane region" description="Helical" evidence="1">
    <location>
        <begin position="220"/>
        <end position="237"/>
    </location>
</feature>
<gene>
    <name evidence="2" type="ORF">HPF_10485</name>
</gene>
<reference evidence="2 3" key="1">
    <citation type="submission" date="2019-03" db="EMBL/GenBank/DDBJ databases">
        <authorList>
            <person name="Sebastian G."/>
            <person name="Baumann P."/>
            <person name="Ruckert C."/>
            <person name="Kalinowski J."/>
            <person name="Nebel B."/>
            <person name="Takors R."/>
            <person name="Blombach B."/>
        </authorList>
    </citation>
    <scope>NUCLEOTIDE SEQUENCE [LARGE SCALE GENOMIC DNA]</scope>
    <source>
        <strain evidence="2 3">DSM 1084</strain>
    </source>
</reference>
<dbReference type="EMBL" id="CP037867">
    <property type="protein sequence ID" value="QBM28113.1"/>
    <property type="molecule type" value="Genomic_DNA"/>
</dbReference>
<dbReference type="AlphaFoldDB" id="A0A4V1ABI8"/>
<feature type="transmembrane region" description="Helical" evidence="1">
    <location>
        <begin position="180"/>
        <end position="208"/>
    </location>
</feature>
<feature type="transmembrane region" description="Helical" evidence="1">
    <location>
        <begin position="315"/>
        <end position="336"/>
    </location>
</feature>
<evidence type="ECO:0000313" key="2">
    <source>
        <dbReference type="EMBL" id="QBM28113.1"/>
    </source>
</evidence>
<evidence type="ECO:0000256" key="1">
    <source>
        <dbReference type="SAM" id="Phobius"/>
    </source>
</evidence>
<evidence type="ECO:0008006" key="4">
    <source>
        <dbReference type="Google" id="ProtNLM"/>
    </source>
</evidence>